<dbReference type="Proteomes" id="UP000234212">
    <property type="component" value="Unassembled WGS sequence"/>
</dbReference>
<organism evidence="2 5">
    <name type="scientific">Lacticaseibacillus rhamnosus</name>
    <name type="common">Lactobacillus rhamnosus</name>
    <dbReference type="NCBI Taxonomy" id="47715"/>
    <lineage>
        <taxon>Bacteria</taxon>
        <taxon>Bacillati</taxon>
        <taxon>Bacillota</taxon>
        <taxon>Bacilli</taxon>
        <taxon>Lactobacillales</taxon>
        <taxon>Lactobacillaceae</taxon>
        <taxon>Lacticaseibacillus</taxon>
    </lineage>
</organism>
<dbReference type="AlphaFoldDB" id="A0A0J6TGY7"/>
<evidence type="ECO:0000313" key="3">
    <source>
        <dbReference type="EMBL" id="PLA56355.1"/>
    </source>
</evidence>
<reference evidence="3 4" key="1">
    <citation type="submission" date="2017-12" db="EMBL/GenBank/DDBJ databases">
        <title>Phylogenetic diversity of female urinary microbiome.</title>
        <authorList>
            <person name="Thomas-White K."/>
            <person name="Wolfe A.J."/>
        </authorList>
    </citation>
    <scope>NUCLEOTIDE SEQUENCE [LARGE SCALE GENOMIC DNA]</scope>
    <source>
        <strain evidence="3 4">UMB0004</strain>
    </source>
</reference>
<dbReference type="eggNOG" id="ENOG502ZGHZ">
    <property type="taxonomic scope" value="Bacteria"/>
</dbReference>
<dbReference type="Pfam" id="PF11457">
    <property type="entry name" value="DUF3021"/>
    <property type="match status" value="1"/>
</dbReference>
<feature type="transmembrane region" description="Helical" evidence="1">
    <location>
        <begin position="38"/>
        <end position="57"/>
    </location>
</feature>
<dbReference type="EMBL" id="PKJX01000004">
    <property type="protein sequence ID" value="PLA56355.1"/>
    <property type="molecule type" value="Genomic_DNA"/>
</dbReference>
<feature type="transmembrane region" description="Helical" evidence="1">
    <location>
        <begin position="12"/>
        <end position="32"/>
    </location>
</feature>
<reference evidence="2 5" key="2">
    <citation type="submission" date="2020-06" db="EMBL/GenBank/DDBJ databases">
        <title>Lactobacillus rhamnosus QC,genome.</title>
        <authorList>
            <person name="Yi H."/>
            <person name="Jin M."/>
        </authorList>
    </citation>
    <scope>NUCLEOTIDE SEQUENCE [LARGE SCALE GENOMIC DNA]</scope>
    <source>
        <strain evidence="2 5">QC</strain>
    </source>
</reference>
<keyword evidence="1" id="KW-0472">Membrane</keyword>
<proteinExistence type="predicted"/>
<keyword evidence="1" id="KW-0812">Transmembrane</keyword>
<dbReference type="Proteomes" id="UP000542889">
    <property type="component" value="Unassembled WGS sequence"/>
</dbReference>
<accession>A0A0J6TGY7</accession>
<evidence type="ECO:0000256" key="1">
    <source>
        <dbReference type="SAM" id="Phobius"/>
    </source>
</evidence>
<comment type="caution">
    <text evidence="2">The sequence shown here is derived from an EMBL/GenBank/DDBJ whole genome shotgun (WGS) entry which is preliminary data.</text>
</comment>
<dbReference type="STRING" id="47715.AWJ15_13195"/>
<accession>A0A2A5L8A2</accession>
<dbReference type="GeneID" id="69831121"/>
<sequence length="135" mass="14999">MKIIKDLITDSVIGMMIGATVYLGALMLHVQLTPPTPRTIAGLFVMSALIGMLALIFDNESLSLPVAYSLHFIGTFAIVIGTNYLMGWQFLVGSALPNFLIAFLIIYVLIWLALYLSWQVTARKMNHVLKKRQGK</sequence>
<dbReference type="InterPro" id="IPR021560">
    <property type="entry name" value="DUF3021"/>
</dbReference>
<evidence type="ECO:0000313" key="2">
    <source>
        <dbReference type="EMBL" id="NVO87523.1"/>
    </source>
</evidence>
<dbReference type="OrthoDB" id="2322568at2"/>
<dbReference type="RefSeq" id="WP_005684175.1">
    <property type="nucleotide sequence ID" value="NZ_CACRTK010000019.1"/>
</dbReference>
<evidence type="ECO:0000313" key="5">
    <source>
        <dbReference type="Proteomes" id="UP000542889"/>
    </source>
</evidence>
<keyword evidence="1" id="KW-1133">Transmembrane helix</keyword>
<dbReference type="EMBL" id="JABXWP010000003">
    <property type="protein sequence ID" value="NVO87523.1"/>
    <property type="molecule type" value="Genomic_DNA"/>
</dbReference>
<evidence type="ECO:0000313" key="4">
    <source>
        <dbReference type="Proteomes" id="UP000234212"/>
    </source>
</evidence>
<feature type="transmembrane region" description="Helical" evidence="1">
    <location>
        <begin position="69"/>
        <end position="87"/>
    </location>
</feature>
<name>A0A0J6TGY7_LACRH</name>
<gene>
    <name evidence="3" type="ORF">CYJ91_09345</name>
    <name evidence="2" type="ORF">HWN39_03305</name>
</gene>
<feature type="transmembrane region" description="Helical" evidence="1">
    <location>
        <begin position="99"/>
        <end position="118"/>
    </location>
</feature>
<protein>
    <submittedName>
        <fullName evidence="2">DUF3021 domain-containing protein</fullName>
    </submittedName>
</protein>